<keyword evidence="1" id="KW-0812">Transmembrane</keyword>
<dbReference type="SUPFAM" id="SSF53850">
    <property type="entry name" value="Periplasmic binding protein-like II"/>
    <property type="match status" value="1"/>
</dbReference>
<protein>
    <submittedName>
        <fullName evidence="2">Uncharacterized protein</fullName>
    </submittedName>
</protein>
<feature type="transmembrane region" description="Helical" evidence="1">
    <location>
        <begin position="6"/>
        <end position="23"/>
    </location>
</feature>
<keyword evidence="1" id="KW-1133">Transmembrane helix</keyword>
<dbReference type="Gene3D" id="3.40.190.10">
    <property type="entry name" value="Periplasmic binding protein-like II"/>
    <property type="match status" value="1"/>
</dbReference>
<sequence>MNAKEIIGLIGAVVIVLAFVLFYPTRPHEKGNPAQADTVDWSAVEDDRSEQLTIRWLGPPVYANGQENTWVQGLLEERFNIRFEPVFLDWTANSRLKSLMFSAGDVPDISWDGDPLYVRRNIHHGFVMELPYEVILQHAPTYVKYLNQ</sequence>
<gene>
    <name evidence="2" type="ORF">METZ01_LOCUS175057</name>
</gene>
<evidence type="ECO:0000313" key="2">
    <source>
        <dbReference type="EMBL" id="SVB22203.1"/>
    </source>
</evidence>
<keyword evidence="1" id="KW-0472">Membrane</keyword>
<reference evidence="2" key="1">
    <citation type="submission" date="2018-05" db="EMBL/GenBank/DDBJ databases">
        <authorList>
            <person name="Lanie J.A."/>
            <person name="Ng W.-L."/>
            <person name="Kazmierczak K.M."/>
            <person name="Andrzejewski T.M."/>
            <person name="Davidsen T.M."/>
            <person name="Wayne K.J."/>
            <person name="Tettelin H."/>
            <person name="Glass J.I."/>
            <person name="Rusch D."/>
            <person name="Podicherti R."/>
            <person name="Tsui H.-C.T."/>
            <person name="Winkler M.E."/>
        </authorList>
    </citation>
    <scope>NUCLEOTIDE SEQUENCE</scope>
</reference>
<organism evidence="2">
    <name type="scientific">marine metagenome</name>
    <dbReference type="NCBI Taxonomy" id="408172"/>
    <lineage>
        <taxon>unclassified sequences</taxon>
        <taxon>metagenomes</taxon>
        <taxon>ecological metagenomes</taxon>
    </lineage>
</organism>
<name>A0A382CAC8_9ZZZZ</name>
<dbReference type="EMBL" id="UINC01033241">
    <property type="protein sequence ID" value="SVB22203.1"/>
    <property type="molecule type" value="Genomic_DNA"/>
</dbReference>
<proteinExistence type="predicted"/>
<dbReference type="AlphaFoldDB" id="A0A382CAC8"/>
<evidence type="ECO:0000256" key="1">
    <source>
        <dbReference type="SAM" id="Phobius"/>
    </source>
</evidence>
<accession>A0A382CAC8</accession>